<feature type="region of interest" description="Disordered" evidence="1">
    <location>
        <begin position="186"/>
        <end position="215"/>
    </location>
</feature>
<dbReference type="Proteomes" id="UP001153076">
    <property type="component" value="Unassembled WGS sequence"/>
</dbReference>
<comment type="caution">
    <text evidence="2">The sequence shown here is derived from an EMBL/GenBank/DDBJ whole genome shotgun (WGS) entry which is preliminary data.</text>
</comment>
<dbReference type="PANTHER" id="PTHR31286:SF167">
    <property type="entry name" value="OS09G0268800 PROTEIN"/>
    <property type="match status" value="1"/>
</dbReference>
<evidence type="ECO:0008006" key="4">
    <source>
        <dbReference type="Google" id="ProtNLM"/>
    </source>
</evidence>
<evidence type="ECO:0000256" key="1">
    <source>
        <dbReference type="SAM" id="MobiDB-lite"/>
    </source>
</evidence>
<gene>
    <name evidence="2" type="ORF">Cgig2_019523</name>
</gene>
<dbReference type="OrthoDB" id="991972at2759"/>
<dbReference type="EMBL" id="JAKOGI010000131">
    <property type="protein sequence ID" value="KAJ8442950.1"/>
    <property type="molecule type" value="Genomic_DNA"/>
</dbReference>
<keyword evidence="3" id="KW-1185">Reference proteome</keyword>
<organism evidence="2 3">
    <name type="scientific">Carnegiea gigantea</name>
    <dbReference type="NCBI Taxonomy" id="171969"/>
    <lineage>
        <taxon>Eukaryota</taxon>
        <taxon>Viridiplantae</taxon>
        <taxon>Streptophyta</taxon>
        <taxon>Embryophyta</taxon>
        <taxon>Tracheophyta</taxon>
        <taxon>Spermatophyta</taxon>
        <taxon>Magnoliopsida</taxon>
        <taxon>eudicotyledons</taxon>
        <taxon>Gunneridae</taxon>
        <taxon>Pentapetalae</taxon>
        <taxon>Caryophyllales</taxon>
        <taxon>Cactineae</taxon>
        <taxon>Cactaceae</taxon>
        <taxon>Cactoideae</taxon>
        <taxon>Echinocereeae</taxon>
        <taxon>Carnegiea</taxon>
    </lineage>
</organism>
<dbReference type="PANTHER" id="PTHR31286">
    <property type="entry name" value="GLYCINE-RICH CELL WALL STRUCTURAL PROTEIN 1.8-LIKE"/>
    <property type="match status" value="1"/>
</dbReference>
<dbReference type="AlphaFoldDB" id="A0A9Q1QJZ5"/>
<dbReference type="InterPro" id="IPR040256">
    <property type="entry name" value="At4g02000-like"/>
</dbReference>
<sequence length="215" mass="24297">MKAVLKNIWKAARDLNLFSFQLFPSTDKEFVLNKGSWAFDSHLLLLKEITGVEQPTNINFDKMRFWVNAYSAPLLKQTTDFARVLSSQLGTFQACDESNLYGGANNTGKPLWIKLRHVKLSDFCYGCGCLGHEVNSAKLQYEEWLRASPVKSKMSNSESKREEERKLFLAYQEVRGAGSARLKLKFGDTGSNEKSSQNQKAIPNQEVPAMMVDEA</sequence>
<proteinExistence type="predicted"/>
<evidence type="ECO:0000313" key="2">
    <source>
        <dbReference type="EMBL" id="KAJ8442950.1"/>
    </source>
</evidence>
<accession>A0A9Q1QJZ5</accession>
<reference evidence="2" key="1">
    <citation type="submission" date="2022-04" db="EMBL/GenBank/DDBJ databases">
        <title>Carnegiea gigantea Genome sequencing and assembly v2.</title>
        <authorList>
            <person name="Copetti D."/>
            <person name="Sanderson M.J."/>
            <person name="Burquez A."/>
            <person name="Wojciechowski M.F."/>
        </authorList>
    </citation>
    <scope>NUCLEOTIDE SEQUENCE</scope>
    <source>
        <strain evidence="2">SGP5-SGP5p</strain>
        <tissue evidence="2">Aerial part</tissue>
    </source>
</reference>
<name>A0A9Q1QJZ5_9CARY</name>
<evidence type="ECO:0000313" key="3">
    <source>
        <dbReference type="Proteomes" id="UP001153076"/>
    </source>
</evidence>
<feature type="compositionally biased region" description="Polar residues" evidence="1">
    <location>
        <begin position="189"/>
        <end position="202"/>
    </location>
</feature>
<protein>
    <recommendedName>
        <fullName evidence="4">DUF4283 domain-containing protein</fullName>
    </recommendedName>
</protein>